<feature type="transmembrane region" description="Helical" evidence="1">
    <location>
        <begin position="245"/>
        <end position="263"/>
    </location>
</feature>
<feature type="transmembrane region" description="Helical" evidence="1">
    <location>
        <begin position="368"/>
        <end position="388"/>
    </location>
</feature>
<proteinExistence type="predicted"/>
<accession>A0A370D9N2</accession>
<feature type="transmembrane region" description="Helical" evidence="1">
    <location>
        <begin position="219"/>
        <end position="239"/>
    </location>
</feature>
<protein>
    <submittedName>
        <fullName evidence="2">NnrS family protein</fullName>
    </submittedName>
</protein>
<evidence type="ECO:0000313" key="3">
    <source>
        <dbReference type="Proteomes" id="UP000254266"/>
    </source>
</evidence>
<dbReference type="EMBL" id="QFXC01000013">
    <property type="protein sequence ID" value="RDH81280.1"/>
    <property type="molecule type" value="Genomic_DNA"/>
</dbReference>
<evidence type="ECO:0000256" key="1">
    <source>
        <dbReference type="SAM" id="Phobius"/>
    </source>
</evidence>
<keyword evidence="1" id="KW-0472">Membrane</keyword>
<evidence type="ECO:0000313" key="2">
    <source>
        <dbReference type="EMBL" id="RDH81280.1"/>
    </source>
</evidence>
<name>A0A370D9N2_9GAMM</name>
<gene>
    <name evidence="2" type="ORF">DIZ80_14335</name>
</gene>
<feature type="transmembrane region" description="Helical" evidence="1">
    <location>
        <begin position="65"/>
        <end position="88"/>
    </location>
</feature>
<keyword evidence="1" id="KW-0812">Transmembrane</keyword>
<sequence>MPLNIDDSRIALAIPPLLRLAFRPLFLGGVLFSIIAIGWWTYFWVSPSTWMPHGGPVWWHGHEMLFGFGSAIVVGFLLTAVQSWTGVIGVRGKPLAVLALSWLLGRLLLAFGSSYGIADWAIALGDVSFLLLATLAMAYPVIKVKQWRNLMFVPILFVLSLLNASGHWAVIYNQPDVAIHALHGTIILFSLIITILGGRVIPAFTANTTRCIKKPPIKGLEIISILSIILLLIIAFTGFDSVPPMFLLITSVIAALANGWRFSRWGFQHCKSEPLLWSLHMAYIFIPLGFGLLALYSLGLMGNISTALHSITVGAIGGMILAMISRVTLGHTGRQLNPPRLITTAYLFILFATIVRVTIPAWLPELTLWAIGIAGVLWVLAFTIYMYFYAPMLVTERADGRPG</sequence>
<feature type="transmembrane region" description="Helical" evidence="1">
    <location>
        <begin position="149"/>
        <end position="171"/>
    </location>
</feature>
<feature type="transmembrane region" description="Helical" evidence="1">
    <location>
        <begin position="308"/>
        <end position="329"/>
    </location>
</feature>
<dbReference type="AlphaFoldDB" id="A0A370D9N2"/>
<feature type="transmembrane region" description="Helical" evidence="1">
    <location>
        <begin position="275"/>
        <end position="296"/>
    </location>
</feature>
<keyword evidence="3" id="KW-1185">Reference proteome</keyword>
<feature type="transmembrane region" description="Helical" evidence="1">
    <location>
        <begin position="95"/>
        <end position="114"/>
    </location>
</feature>
<feature type="transmembrane region" description="Helical" evidence="1">
    <location>
        <begin position="177"/>
        <end position="198"/>
    </location>
</feature>
<keyword evidence="1" id="KW-1133">Transmembrane helix</keyword>
<dbReference type="Proteomes" id="UP000254266">
    <property type="component" value="Unassembled WGS sequence"/>
</dbReference>
<comment type="caution">
    <text evidence="2">The sequence shown here is derived from an EMBL/GenBank/DDBJ whole genome shotgun (WGS) entry which is preliminary data.</text>
</comment>
<dbReference type="InterPro" id="IPR010266">
    <property type="entry name" value="NnrS"/>
</dbReference>
<reference evidence="2 3" key="1">
    <citation type="journal article" date="2018" name="ISME J.">
        <title>Endosymbiont genomes yield clues of tubeworm success.</title>
        <authorList>
            <person name="Li Y."/>
            <person name="Liles M.R."/>
            <person name="Halanych K.M."/>
        </authorList>
    </citation>
    <scope>NUCLEOTIDE SEQUENCE [LARGE SCALE GENOMIC DNA]</scope>
    <source>
        <strain evidence="2">A1464</strain>
    </source>
</reference>
<feature type="transmembrane region" description="Helical" evidence="1">
    <location>
        <begin position="25"/>
        <end position="45"/>
    </location>
</feature>
<organism evidence="2 3">
    <name type="scientific">endosymbiont of Galathealinum brachiosum</name>
    <dbReference type="NCBI Taxonomy" id="2200906"/>
    <lineage>
        <taxon>Bacteria</taxon>
        <taxon>Pseudomonadati</taxon>
        <taxon>Pseudomonadota</taxon>
        <taxon>Gammaproteobacteria</taxon>
        <taxon>sulfur-oxidizing symbionts</taxon>
    </lineage>
</organism>
<feature type="transmembrane region" description="Helical" evidence="1">
    <location>
        <begin position="341"/>
        <end position="362"/>
    </location>
</feature>
<feature type="transmembrane region" description="Helical" evidence="1">
    <location>
        <begin position="120"/>
        <end position="142"/>
    </location>
</feature>
<dbReference type="Pfam" id="PF05940">
    <property type="entry name" value="NnrS"/>
    <property type="match status" value="1"/>
</dbReference>